<reference evidence="3" key="1">
    <citation type="journal article" date="2019" name="Int. J. Syst. Evol. Microbiol.">
        <title>The Global Catalogue of Microorganisms (GCM) 10K type strain sequencing project: providing services to taxonomists for standard genome sequencing and annotation.</title>
        <authorList>
            <consortium name="The Broad Institute Genomics Platform"/>
            <consortium name="The Broad Institute Genome Sequencing Center for Infectious Disease"/>
            <person name="Wu L."/>
            <person name="Ma J."/>
        </authorList>
    </citation>
    <scope>NUCLEOTIDE SEQUENCE [LARGE SCALE GENOMIC DNA]</scope>
    <source>
        <strain evidence="3">KCTC 42986</strain>
    </source>
</reference>
<name>A0ABV7F7Q0_9BURK</name>
<keyword evidence="3" id="KW-1185">Reference proteome</keyword>
<gene>
    <name evidence="2" type="ORF">ACFOFO_17650</name>
</gene>
<accession>A0ABV7F7Q0</accession>
<evidence type="ECO:0000256" key="1">
    <source>
        <dbReference type="SAM" id="SignalP"/>
    </source>
</evidence>
<dbReference type="SMART" id="SM00028">
    <property type="entry name" value="TPR"/>
    <property type="match status" value="3"/>
</dbReference>
<dbReference type="InterPro" id="IPR011990">
    <property type="entry name" value="TPR-like_helical_dom_sf"/>
</dbReference>
<proteinExistence type="predicted"/>
<organism evidence="2 3">
    <name type="scientific">Undibacterium arcticum</name>
    <dbReference type="NCBI Taxonomy" id="1762892"/>
    <lineage>
        <taxon>Bacteria</taxon>
        <taxon>Pseudomonadati</taxon>
        <taxon>Pseudomonadota</taxon>
        <taxon>Betaproteobacteria</taxon>
        <taxon>Burkholderiales</taxon>
        <taxon>Oxalobacteraceae</taxon>
        <taxon>Undibacterium</taxon>
    </lineage>
</organism>
<sequence>MTSLNALAVAMLCAGVAPSVLCAPHVPASDAEVIEHLPRRTDPAQQEFLALRSRLAAAPDDMPLALTLARRYIGQSRVEGDPRYLGYAQAALAPWYDKLDPPTEVRVLRATLLQSTHQFPASLRDLDAVVKADPRNAQAWLTRATVLQVMGDYARATQSCNELRSLAPALITITCLSNVASLNGQARQSYERLKSALTKAPDVDPGIRIWVTTLLAEMAERLGEFPAAEEYFKTALAVDDADSYLLGAYADFLLDQQRAAEVVQLLKDKTRVDALLLRYALALQATDSHAAAEPVALLKSRFAAAMLRGDTVHQREQSRFELQLMHRAPAALQLAQRNWAVQKEPADVRIFLEAALAANDQAAAAPVLEWLKKTRLEDQAVNALAAKLAAGA</sequence>
<evidence type="ECO:0008006" key="4">
    <source>
        <dbReference type="Google" id="ProtNLM"/>
    </source>
</evidence>
<feature type="signal peptide" evidence="1">
    <location>
        <begin position="1"/>
        <end position="22"/>
    </location>
</feature>
<protein>
    <recommendedName>
        <fullName evidence="4">Tetratricopeptide repeat protein</fullName>
    </recommendedName>
</protein>
<feature type="chain" id="PRO_5046830736" description="Tetratricopeptide repeat protein" evidence="1">
    <location>
        <begin position="23"/>
        <end position="392"/>
    </location>
</feature>
<keyword evidence="1" id="KW-0732">Signal</keyword>
<comment type="caution">
    <text evidence="2">The sequence shown here is derived from an EMBL/GenBank/DDBJ whole genome shotgun (WGS) entry which is preliminary data.</text>
</comment>
<evidence type="ECO:0000313" key="3">
    <source>
        <dbReference type="Proteomes" id="UP001595530"/>
    </source>
</evidence>
<dbReference type="SUPFAM" id="SSF48452">
    <property type="entry name" value="TPR-like"/>
    <property type="match status" value="1"/>
</dbReference>
<dbReference type="InterPro" id="IPR019734">
    <property type="entry name" value="TPR_rpt"/>
</dbReference>
<dbReference type="Gene3D" id="1.25.40.10">
    <property type="entry name" value="Tetratricopeptide repeat domain"/>
    <property type="match status" value="1"/>
</dbReference>
<dbReference type="Proteomes" id="UP001595530">
    <property type="component" value="Unassembled WGS sequence"/>
</dbReference>
<evidence type="ECO:0000313" key="2">
    <source>
        <dbReference type="EMBL" id="MFC3109767.1"/>
    </source>
</evidence>
<dbReference type="RefSeq" id="WP_390325716.1">
    <property type="nucleotide sequence ID" value="NZ_JBHRTP010000054.1"/>
</dbReference>
<dbReference type="EMBL" id="JBHRTP010000054">
    <property type="protein sequence ID" value="MFC3109767.1"/>
    <property type="molecule type" value="Genomic_DNA"/>
</dbReference>